<dbReference type="STRING" id="307972.A0A2G8JBN5"/>
<evidence type="ECO:0000256" key="1">
    <source>
        <dbReference type="SAM" id="MobiDB-lite"/>
    </source>
</evidence>
<feature type="compositionally biased region" description="Acidic residues" evidence="1">
    <location>
        <begin position="76"/>
        <end position="86"/>
    </location>
</feature>
<sequence length="495" mass="55454">MSDVVVDLGKLYAVVCEYCQALERLHTTAVMVDSSCAIRIIGETALGNIAVLKVFQNLAKGSLPKSKSSPEKFSEMEEAGDEDDLASLESGNLVPKIPPPPASTPWKSNLRSLGIRDKVQLKHDRATSFMSGSIETKHSPGSSSYRTIPDISSCNESQLDSAGGMKRWSGSHLSDVHDVNDEDSDLAPGDNSLVDQRNDDVTKANQSTCTNFYSEGSEGTSEKTDPKNWSLLQNRRSNNYGITGWPWEVAYVFTETLTNICLYGKNANIKKFALIGNRTGLNVTQPKKAGEVSEQTGVTKLKSAGLLDLAEIKVSKQKDAEDVDDWSWRVRYAAISGLVKISRSCQNDQSMEGMSNVVWNMLMIRHSKERDERVMEAFRVGHPPNANQRRKQKFLNPKNHHAGVLHNLLTTRITTSNSTARTSDQLLQQERSRFERIVEDQWRKELQEEMEAEEKQKQEELEKNQREIEKEQLEIAEKKEEKIGKTLSSEEMTAA</sequence>
<feature type="compositionally biased region" description="Polar residues" evidence="1">
    <location>
        <begin position="486"/>
        <end position="495"/>
    </location>
</feature>
<evidence type="ECO:0000313" key="2">
    <source>
        <dbReference type="EMBL" id="PIK33156.1"/>
    </source>
</evidence>
<keyword evidence="3" id="KW-1185">Reference proteome</keyword>
<feature type="compositionally biased region" description="Polar residues" evidence="1">
    <location>
        <begin position="128"/>
        <end position="160"/>
    </location>
</feature>
<feature type="compositionally biased region" description="Basic and acidic residues" evidence="1">
    <location>
        <begin position="472"/>
        <end position="484"/>
    </location>
</feature>
<feature type="region of interest" description="Disordered" evidence="1">
    <location>
        <begin position="124"/>
        <end position="197"/>
    </location>
</feature>
<proteinExistence type="predicted"/>
<dbReference type="AlphaFoldDB" id="A0A2G8JBN5"/>
<feature type="region of interest" description="Disordered" evidence="1">
    <location>
        <begin position="472"/>
        <end position="495"/>
    </location>
</feature>
<dbReference type="InterPro" id="IPR031747">
    <property type="entry name" value="TMEM232"/>
</dbReference>
<dbReference type="PANTHER" id="PTHR28651:SF1">
    <property type="entry name" value="TRANSMEMBRANE PROTEIN 232"/>
    <property type="match status" value="1"/>
</dbReference>
<dbReference type="Pfam" id="PF15877">
    <property type="entry name" value="TMEM232"/>
    <property type="match status" value="1"/>
</dbReference>
<dbReference type="PANTHER" id="PTHR28651">
    <property type="entry name" value="TRANSMEMBRANE PROTEIN 232"/>
    <property type="match status" value="1"/>
</dbReference>
<name>A0A2G8JBN5_STIJA</name>
<reference evidence="2 3" key="1">
    <citation type="journal article" date="2017" name="PLoS Biol.">
        <title>The sea cucumber genome provides insights into morphological evolution and visceral regeneration.</title>
        <authorList>
            <person name="Zhang X."/>
            <person name="Sun L."/>
            <person name="Yuan J."/>
            <person name="Sun Y."/>
            <person name="Gao Y."/>
            <person name="Zhang L."/>
            <person name="Li S."/>
            <person name="Dai H."/>
            <person name="Hamel J.F."/>
            <person name="Liu C."/>
            <person name="Yu Y."/>
            <person name="Liu S."/>
            <person name="Lin W."/>
            <person name="Guo K."/>
            <person name="Jin S."/>
            <person name="Xu P."/>
            <person name="Storey K.B."/>
            <person name="Huan P."/>
            <person name="Zhang T."/>
            <person name="Zhou Y."/>
            <person name="Zhang J."/>
            <person name="Lin C."/>
            <person name="Li X."/>
            <person name="Xing L."/>
            <person name="Huo D."/>
            <person name="Sun M."/>
            <person name="Wang L."/>
            <person name="Mercier A."/>
            <person name="Li F."/>
            <person name="Yang H."/>
            <person name="Xiang J."/>
        </authorList>
    </citation>
    <scope>NUCLEOTIDE SEQUENCE [LARGE SCALE GENOMIC DNA]</scope>
    <source>
        <strain evidence="2">Shaxun</strain>
        <tissue evidence="2">Muscle</tissue>
    </source>
</reference>
<feature type="region of interest" description="Disordered" evidence="1">
    <location>
        <begin position="62"/>
        <end position="110"/>
    </location>
</feature>
<dbReference type="OrthoDB" id="10016194at2759"/>
<protein>
    <submittedName>
        <fullName evidence="2">Uncharacterized protein</fullName>
    </submittedName>
</protein>
<accession>A0A2G8JBN5</accession>
<evidence type="ECO:0000313" key="3">
    <source>
        <dbReference type="Proteomes" id="UP000230750"/>
    </source>
</evidence>
<dbReference type="EMBL" id="MRZV01002717">
    <property type="protein sequence ID" value="PIK33156.1"/>
    <property type="molecule type" value="Genomic_DNA"/>
</dbReference>
<gene>
    <name evidence="2" type="ORF">BSL78_30032</name>
</gene>
<organism evidence="2 3">
    <name type="scientific">Stichopus japonicus</name>
    <name type="common">Sea cucumber</name>
    <dbReference type="NCBI Taxonomy" id="307972"/>
    <lineage>
        <taxon>Eukaryota</taxon>
        <taxon>Metazoa</taxon>
        <taxon>Echinodermata</taxon>
        <taxon>Eleutherozoa</taxon>
        <taxon>Echinozoa</taxon>
        <taxon>Holothuroidea</taxon>
        <taxon>Aspidochirotacea</taxon>
        <taxon>Aspidochirotida</taxon>
        <taxon>Stichopodidae</taxon>
        <taxon>Apostichopus</taxon>
    </lineage>
</organism>
<comment type="caution">
    <text evidence="2">The sequence shown here is derived from an EMBL/GenBank/DDBJ whole genome shotgun (WGS) entry which is preliminary data.</text>
</comment>
<dbReference type="Proteomes" id="UP000230750">
    <property type="component" value="Unassembled WGS sequence"/>
</dbReference>